<protein>
    <submittedName>
        <fullName evidence="3">LigA</fullName>
    </submittedName>
</protein>
<dbReference type="Proteomes" id="UP000038045">
    <property type="component" value="Unplaced"/>
</dbReference>
<dbReference type="AlphaFoldDB" id="A0A0N4ZGX3"/>
<name>A0A0N4ZGX3_PARTI</name>
<accession>A0A0N4ZGX3</accession>
<evidence type="ECO:0000313" key="2">
    <source>
        <dbReference type="Proteomes" id="UP000038045"/>
    </source>
</evidence>
<dbReference type="WBParaSite" id="PTRK_0000712000.1">
    <property type="protein sequence ID" value="PTRK_0000712000.1"/>
    <property type="gene ID" value="PTRK_0000712000"/>
</dbReference>
<sequence length="323" mass="32929">MTGSRAASIRGAATSIRPGSPGFQRCWNDSLQSRLLHPGPDLGAQRVDGGQALVGLEVPVGPAVAGRGRLDQGADLVDRAGEVARHQAAVGAHAGLAFALGAVELVAGRQQAGLDQGAERHARLGLLGAGDFQVARGDGDDLADPVLGQRDVLLVLLQADVATTQALGGRAGGASAEERIEDDVAGLSRGQDHPVQQGFRLLGRMNLGAVLVLQALIAGAQREGPVRAHLDVVVGHLHGVVVEGVAARAAALGGPDQGLVGVGEPGALEVRHRVGLAPYDVVQEPEANVLQLRADAEDIVIAADHPERAVVLEHAAALGQPLA</sequence>
<evidence type="ECO:0000313" key="3">
    <source>
        <dbReference type="WBParaSite" id="PTRK_0000712000.1"/>
    </source>
</evidence>
<organism evidence="2 3">
    <name type="scientific">Parastrongyloides trichosuri</name>
    <name type="common">Possum-specific nematode worm</name>
    <dbReference type="NCBI Taxonomy" id="131310"/>
    <lineage>
        <taxon>Eukaryota</taxon>
        <taxon>Metazoa</taxon>
        <taxon>Ecdysozoa</taxon>
        <taxon>Nematoda</taxon>
        <taxon>Chromadorea</taxon>
        <taxon>Rhabditida</taxon>
        <taxon>Tylenchina</taxon>
        <taxon>Panagrolaimomorpha</taxon>
        <taxon>Strongyloidoidea</taxon>
        <taxon>Strongyloididae</taxon>
        <taxon>Parastrongyloides</taxon>
    </lineage>
</organism>
<proteinExistence type="predicted"/>
<feature type="region of interest" description="Disordered" evidence="1">
    <location>
        <begin position="1"/>
        <end position="23"/>
    </location>
</feature>
<keyword evidence="2" id="KW-1185">Reference proteome</keyword>
<reference evidence="3" key="1">
    <citation type="submission" date="2016-03" db="UniProtKB">
        <authorList>
            <consortium name="WormBaseParasite"/>
        </authorList>
    </citation>
    <scope>IDENTIFICATION</scope>
</reference>
<evidence type="ECO:0000256" key="1">
    <source>
        <dbReference type="SAM" id="MobiDB-lite"/>
    </source>
</evidence>